<sequence>MWQDKKKDSGQARITRKGEEGFCRFLTGGDRLSQNGQEIHALCDLSLSLVGNPCPLRSVIPACRESFFVGCGRIRRRKDSGQARMTRKGEEGFCRFVAIS</sequence>
<organism evidence="1 2">
    <name type="scientific">Candidatus Desantisbacteria bacterium CG2_30_40_21</name>
    <dbReference type="NCBI Taxonomy" id="1817895"/>
    <lineage>
        <taxon>Bacteria</taxon>
        <taxon>Candidatus Desantisiibacteriota</taxon>
    </lineage>
</organism>
<accession>A0A1J5DV68</accession>
<name>A0A1J5DV68_9BACT</name>
<evidence type="ECO:0000313" key="2">
    <source>
        <dbReference type="Proteomes" id="UP000183085"/>
    </source>
</evidence>
<dbReference type="Proteomes" id="UP000183085">
    <property type="component" value="Unassembled WGS sequence"/>
</dbReference>
<protein>
    <submittedName>
        <fullName evidence="1">Uncharacterized protein</fullName>
    </submittedName>
</protein>
<dbReference type="AlphaFoldDB" id="A0A1J5DV68"/>
<evidence type="ECO:0000313" key="1">
    <source>
        <dbReference type="EMBL" id="OIP39988.1"/>
    </source>
</evidence>
<dbReference type="STRING" id="1817895.AUJ95_04990"/>
<dbReference type="EMBL" id="MNYI01000132">
    <property type="protein sequence ID" value="OIP39988.1"/>
    <property type="molecule type" value="Genomic_DNA"/>
</dbReference>
<comment type="caution">
    <text evidence="1">The sequence shown here is derived from an EMBL/GenBank/DDBJ whole genome shotgun (WGS) entry which is preliminary data.</text>
</comment>
<proteinExistence type="predicted"/>
<gene>
    <name evidence="1" type="ORF">AUJ95_04990</name>
</gene>
<reference evidence="1 2" key="1">
    <citation type="journal article" date="2016" name="Environ. Microbiol.">
        <title>Genomic resolution of a cold subsurface aquifer community provides metabolic insights for novel microbes adapted to high CO concentrations.</title>
        <authorList>
            <person name="Probst A.J."/>
            <person name="Castelle C.J."/>
            <person name="Singh A."/>
            <person name="Brown C.T."/>
            <person name="Anantharaman K."/>
            <person name="Sharon I."/>
            <person name="Hug L.A."/>
            <person name="Burstein D."/>
            <person name="Emerson J.B."/>
            <person name="Thomas B.C."/>
            <person name="Banfield J.F."/>
        </authorList>
    </citation>
    <scope>NUCLEOTIDE SEQUENCE [LARGE SCALE GENOMIC DNA]</scope>
    <source>
        <strain evidence="1">CG2_30_40_21</strain>
    </source>
</reference>